<dbReference type="Proteomes" id="UP000465221">
    <property type="component" value="Unassembled WGS sequence"/>
</dbReference>
<sequence>MTIPSEVKWLDDGAIHWTVVCLTPTAFWPSEKSYSEQTAPLLMAQSLQYDVSQRWRTLLEALEEVVNNHQFFQDPENLADRLLEDDSFSTSKRYFWAINFLHKFIHLTDDYIEQWEQYRKACVEPALRLNSRLIFLQSRIPSLTPGAFPGPSLLAKMMPGYHV</sequence>
<name>A0A8H3S9K4_9EURO</name>
<gene>
    <name evidence="1" type="ORF">IFM46972_09970</name>
</gene>
<dbReference type="EMBL" id="BLKC01000111">
    <property type="protein sequence ID" value="GFF54219.1"/>
    <property type="molecule type" value="Genomic_DNA"/>
</dbReference>
<reference evidence="1 2" key="1">
    <citation type="submission" date="2020-01" db="EMBL/GenBank/DDBJ databases">
        <title>Draft genome sequence of Aspergillus udagawae IFM 46972.</title>
        <authorList>
            <person name="Takahashi H."/>
            <person name="Yaguchi T."/>
        </authorList>
    </citation>
    <scope>NUCLEOTIDE SEQUENCE [LARGE SCALE GENOMIC DNA]</scope>
    <source>
        <strain evidence="1 2">IFM 46972</strain>
    </source>
</reference>
<protein>
    <submittedName>
        <fullName evidence="1">Uncharacterized protein</fullName>
    </submittedName>
</protein>
<evidence type="ECO:0000313" key="2">
    <source>
        <dbReference type="Proteomes" id="UP000465221"/>
    </source>
</evidence>
<evidence type="ECO:0000313" key="1">
    <source>
        <dbReference type="EMBL" id="GFF54219.1"/>
    </source>
</evidence>
<proteinExistence type="predicted"/>
<dbReference type="AlphaFoldDB" id="A0A8H3S9K4"/>
<comment type="caution">
    <text evidence="1">The sequence shown here is derived from an EMBL/GenBank/DDBJ whole genome shotgun (WGS) entry which is preliminary data.</text>
</comment>
<organism evidence="1 2">
    <name type="scientific">Aspergillus udagawae</name>
    <dbReference type="NCBI Taxonomy" id="91492"/>
    <lineage>
        <taxon>Eukaryota</taxon>
        <taxon>Fungi</taxon>
        <taxon>Dikarya</taxon>
        <taxon>Ascomycota</taxon>
        <taxon>Pezizomycotina</taxon>
        <taxon>Eurotiomycetes</taxon>
        <taxon>Eurotiomycetidae</taxon>
        <taxon>Eurotiales</taxon>
        <taxon>Aspergillaceae</taxon>
        <taxon>Aspergillus</taxon>
        <taxon>Aspergillus subgen. Fumigati</taxon>
    </lineage>
</organism>
<accession>A0A8H3S9K4</accession>